<keyword evidence="2" id="KW-1185">Reference proteome</keyword>
<evidence type="ECO:0000313" key="1">
    <source>
        <dbReference type="EMBL" id="RKP26673.1"/>
    </source>
</evidence>
<sequence>MCGILLRYKGTAYPDAHFHVARISEAGFPVTPAGEEMHLIEYGLNEYKWLTEEEVWEWKRRRIGFMDITQHRHEA</sequence>
<gene>
    <name evidence="1" type="ORF">SYNPS1DRAFT_21607</name>
</gene>
<evidence type="ECO:0000313" key="2">
    <source>
        <dbReference type="Proteomes" id="UP000278143"/>
    </source>
</evidence>
<organism evidence="1 2">
    <name type="scientific">Syncephalis pseudoplumigaleata</name>
    <dbReference type="NCBI Taxonomy" id="1712513"/>
    <lineage>
        <taxon>Eukaryota</taxon>
        <taxon>Fungi</taxon>
        <taxon>Fungi incertae sedis</taxon>
        <taxon>Zoopagomycota</taxon>
        <taxon>Zoopagomycotina</taxon>
        <taxon>Zoopagomycetes</taxon>
        <taxon>Zoopagales</taxon>
        <taxon>Piptocephalidaceae</taxon>
        <taxon>Syncephalis</taxon>
    </lineage>
</organism>
<dbReference type="Proteomes" id="UP000278143">
    <property type="component" value="Unassembled WGS sequence"/>
</dbReference>
<dbReference type="EMBL" id="KZ989361">
    <property type="protein sequence ID" value="RKP26673.1"/>
    <property type="molecule type" value="Genomic_DNA"/>
</dbReference>
<reference evidence="2" key="1">
    <citation type="journal article" date="2018" name="Nat. Microbiol.">
        <title>Leveraging single-cell genomics to expand the fungal tree of life.</title>
        <authorList>
            <person name="Ahrendt S.R."/>
            <person name="Quandt C.A."/>
            <person name="Ciobanu D."/>
            <person name="Clum A."/>
            <person name="Salamov A."/>
            <person name="Andreopoulos B."/>
            <person name="Cheng J.F."/>
            <person name="Woyke T."/>
            <person name="Pelin A."/>
            <person name="Henrissat B."/>
            <person name="Reynolds N.K."/>
            <person name="Benny G.L."/>
            <person name="Smith M.E."/>
            <person name="James T.Y."/>
            <person name="Grigoriev I.V."/>
        </authorList>
    </citation>
    <scope>NUCLEOTIDE SEQUENCE [LARGE SCALE GENOMIC DNA]</scope>
    <source>
        <strain evidence="2">Benny S71-1</strain>
    </source>
</reference>
<protein>
    <submittedName>
        <fullName evidence="1">Uncharacterized protein</fullName>
    </submittedName>
</protein>
<name>A0A4P9Z2D2_9FUNG</name>
<proteinExistence type="predicted"/>
<dbReference type="OrthoDB" id="5592008at2759"/>
<dbReference type="AlphaFoldDB" id="A0A4P9Z2D2"/>
<accession>A0A4P9Z2D2</accession>